<dbReference type="RefSeq" id="XP_028594642.1">
    <property type="nucleotide sequence ID" value="XM_028738809.1"/>
</dbReference>
<feature type="transmembrane region" description="Helical" evidence="6">
    <location>
        <begin position="369"/>
        <end position="392"/>
    </location>
</feature>
<comment type="subcellular location">
    <subcellularLocation>
        <location evidence="1">Membrane</location>
        <topology evidence="1">Multi-pass membrane protein</topology>
    </subcellularLocation>
</comment>
<evidence type="ECO:0000256" key="2">
    <source>
        <dbReference type="ARBA" id="ARBA00011036"/>
    </source>
</evidence>
<evidence type="ECO:0000256" key="5">
    <source>
        <dbReference type="ARBA" id="ARBA00023136"/>
    </source>
</evidence>
<dbReference type="AlphaFoldDB" id="A0A670IK38"/>
<dbReference type="PANTHER" id="PTHR11730:SF43">
    <property type="entry name" value="BLOOD GROUP RH(CE) POLYPEPTIDE-RELATED"/>
    <property type="match status" value="1"/>
</dbReference>
<feature type="transmembrane region" description="Helical" evidence="6">
    <location>
        <begin position="48"/>
        <end position="72"/>
    </location>
</feature>
<keyword evidence="3 6" id="KW-0812">Transmembrane</keyword>
<gene>
    <name evidence="8" type="primary">LOC114601559</name>
</gene>
<keyword evidence="9" id="KW-1185">Reference proteome</keyword>
<dbReference type="InterPro" id="IPR029020">
    <property type="entry name" value="Ammonium/urea_transptr"/>
</dbReference>
<feature type="transmembrane region" description="Helical" evidence="6">
    <location>
        <begin position="242"/>
        <end position="259"/>
    </location>
</feature>
<dbReference type="Gene3D" id="1.10.3430.10">
    <property type="entry name" value="Ammonium transporter AmtB like domains"/>
    <property type="match status" value="1"/>
</dbReference>
<keyword evidence="4 6" id="KW-1133">Transmembrane helix</keyword>
<evidence type="ECO:0000256" key="4">
    <source>
        <dbReference type="ARBA" id="ARBA00022989"/>
    </source>
</evidence>
<dbReference type="PANTHER" id="PTHR11730">
    <property type="entry name" value="AMMONIUM TRANSPORTER"/>
    <property type="match status" value="1"/>
</dbReference>
<feature type="domain" description="Ammonium transporter AmtB-like" evidence="7">
    <location>
        <begin position="49"/>
        <end position="391"/>
    </location>
</feature>
<proteinExistence type="inferred from homology"/>
<dbReference type="SUPFAM" id="SSF111352">
    <property type="entry name" value="Ammonium transporter"/>
    <property type="match status" value="1"/>
</dbReference>
<evidence type="ECO:0000256" key="3">
    <source>
        <dbReference type="ARBA" id="ARBA00022692"/>
    </source>
</evidence>
<feature type="transmembrane region" description="Helical" evidence="6">
    <location>
        <begin position="295"/>
        <end position="315"/>
    </location>
</feature>
<evidence type="ECO:0000313" key="8">
    <source>
        <dbReference type="Ensembl" id="ENSPMRP00000012398.1"/>
    </source>
</evidence>
<dbReference type="GO" id="GO:0005886">
    <property type="term" value="C:plasma membrane"/>
    <property type="evidence" value="ECO:0007669"/>
    <property type="project" value="InterPro"/>
</dbReference>
<dbReference type="InterPro" id="IPR024041">
    <property type="entry name" value="NH4_transpt_AmtB-like_dom"/>
</dbReference>
<protein>
    <submittedName>
        <fullName evidence="8">RH-like protein</fullName>
    </submittedName>
</protein>
<feature type="transmembrane region" description="Helical" evidence="6">
    <location>
        <begin position="327"/>
        <end position="349"/>
    </location>
</feature>
<dbReference type="PRINTS" id="PR00342">
    <property type="entry name" value="RHESUSRHD"/>
</dbReference>
<dbReference type="Proteomes" id="UP000472272">
    <property type="component" value="Chromosome 8"/>
</dbReference>
<organism evidence="8 9">
    <name type="scientific">Podarcis muralis</name>
    <name type="common">Wall lizard</name>
    <name type="synonym">Lacerta muralis</name>
    <dbReference type="NCBI Taxonomy" id="64176"/>
    <lineage>
        <taxon>Eukaryota</taxon>
        <taxon>Metazoa</taxon>
        <taxon>Chordata</taxon>
        <taxon>Craniata</taxon>
        <taxon>Vertebrata</taxon>
        <taxon>Euteleostomi</taxon>
        <taxon>Lepidosauria</taxon>
        <taxon>Squamata</taxon>
        <taxon>Bifurcata</taxon>
        <taxon>Unidentata</taxon>
        <taxon>Episquamata</taxon>
        <taxon>Laterata</taxon>
        <taxon>Lacertibaenia</taxon>
        <taxon>Lacertidae</taxon>
        <taxon>Podarcis</taxon>
    </lineage>
</organism>
<sequence>MKEGAPNACLQDQCQPKSERTLWGGRNVGERRCFRARLRRDPSVQEDLALYPAFQDVNIMVVLGFAFLLAFLRRYGFSSAGFSLFLAALGVQWALIVNGFIFHFSDGQVKINLQSILAAIMSITAVLISAGAILGKANLMQLICMAMVEVAVFAGTRWIIVDVLGIKSHISLMHVHLFGAFFGSTVSWFLYNSSLHPKVEKERSKPASDVFAILGTLFLWTFWPSFNSVLVQKEEEKQAAIYNTYFAMATSAVAAFAFSKATSSDGTFHMAHIQNATLAGGVAVGSSVSIIRYPWIAMTLGLVAGAGSVLGFAFLQKRLEPALRIHDTCGVLYTFGLPSLIGGITRIILILIDSQEDLEGMGYLALTELGASCAIISLGLMAGLITGFLLTFEFWKAPPITKYFDDQAFWEFPHLAAGY</sequence>
<comment type="similarity">
    <text evidence="2">Belongs to the ammonium transporter (TC 2.A.49) family. Rh subfamily.</text>
</comment>
<dbReference type="GeneID" id="114601559"/>
<feature type="transmembrane region" description="Helical" evidence="6">
    <location>
        <begin position="211"/>
        <end position="230"/>
    </location>
</feature>
<reference evidence="8" key="2">
    <citation type="submission" date="2025-08" db="UniProtKB">
        <authorList>
            <consortium name="Ensembl"/>
        </authorList>
    </citation>
    <scope>IDENTIFICATION</scope>
</reference>
<evidence type="ECO:0000256" key="6">
    <source>
        <dbReference type="SAM" id="Phobius"/>
    </source>
</evidence>
<dbReference type="GeneTree" id="ENSGT00950000182844"/>
<feature type="transmembrane region" description="Helical" evidence="6">
    <location>
        <begin position="140"/>
        <end position="160"/>
    </location>
</feature>
<evidence type="ECO:0000259" key="7">
    <source>
        <dbReference type="Pfam" id="PF00909"/>
    </source>
</evidence>
<feature type="transmembrane region" description="Helical" evidence="6">
    <location>
        <begin position="172"/>
        <end position="191"/>
    </location>
</feature>
<keyword evidence="5 6" id="KW-0472">Membrane</keyword>
<dbReference type="GO" id="GO:0008519">
    <property type="term" value="F:ammonium channel activity"/>
    <property type="evidence" value="ECO:0007669"/>
    <property type="project" value="InterPro"/>
</dbReference>
<reference evidence="8" key="3">
    <citation type="submission" date="2025-09" db="UniProtKB">
        <authorList>
            <consortium name="Ensembl"/>
        </authorList>
    </citation>
    <scope>IDENTIFICATION</scope>
</reference>
<feature type="transmembrane region" description="Helical" evidence="6">
    <location>
        <begin position="116"/>
        <end position="134"/>
    </location>
</feature>
<dbReference type="OMA" id="IHVFATY"/>
<feature type="transmembrane region" description="Helical" evidence="6">
    <location>
        <begin position="84"/>
        <end position="104"/>
    </location>
</feature>
<dbReference type="Pfam" id="PF00909">
    <property type="entry name" value="Ammonium_transp"/>
    <property type="match status" value="1"/>
</dbReference>
<name>A0A670IK38_PODMU</name>
<dbReference type="GO" id="GO:0097272">
    <property type="term" value="P:ammonium homeostasis"/>
    <property type="evidence" value="ECO:0007669"/>
    <property type="project" value="TreeGrafter"/>
</dbReference>
<dbReference type="KEGG" id="pmua:114601559"/>
<dbReference type="Ensembl" id="ENSPMRT00000013234.1">
    <property type="protein sequence ID" value="ENSPMRP00000012398.1"/>
    <property type="gene ID" value="ENSPMRG00000008283.1"/>
</dbReference>
<reference evidence="8 9" key="1">
    <citation type="journal article" date="2019" name="Proc. Natl. Acad. Sci. U.S.A.">
        <title>Regulatory changes in pterin and carotenoid genes underlie balanced color polymorphisms in the wall lizard.</title>
        <authorList>
            <person name="Andrade P."/>
            <person name="Pinho C."/>
            <person name="Perez I de Lanuza G."/>
            <person name="Afonso S."/>
            <person name="Brejcha J."/>
            <person name="Rubin C.J."/>
            <person name="Wallerman O."/>
            <person name="Pereira P."/>
            <person name="Sabatino S.J."/>
            <person name="Bellati A."/>
            <person name="Pellitteri-Rosa D."/>
            <person name="Bosakova Z."/>
            <person name="Bunikis I."/>
            <person name="Carretero M.A."/>
            <person name="Feiner N."/>
            <person name="Marsik P."/>
            <person name="Pauperio F."/>
            <person name="Salvi D."/>
            <person name="Soler L."/>
            <person name="While G.M."/>
            <person name="Uller T."/>
            <person name="Font E."/>
            <person name="Andersson L."/>
            <person name="Carneiro M."/>
        </authorList>
    </citation>
    <scope>NUCLEOTIDE SEQUENCE</scope>
</reference>
<dbReference type="OrthoDB" id="534912at2759"/>
<evidence type="ECO:0000313" key="9">
    <source>
        <dbReference type="Proteomes" id="UP000472272"/>
    </source>
</evidence>
<accession>A0A670IK38</accession>
<dbReference type="InterPro" id="IPR002229">
    <property type="entry name" value="RhesusRHD"/>
</dbReference>
<evidence type="ECO:0000256" key="1">
    <source>
        <dbReference type="ARBA" id="ARBA00004141"/>
    </source>
</evidence>